<evidence type="ECO:0000256" key="2">
    <source>
        <dbReference type="ARBA" id="ARBA00022723"/>
    </source>
</evidence>
<dbReference type="RefSeq" id="WP_320289196.1">
    <property type="nucleotide sequence ID" value="NZ_JAVIIW010000026.1"/>
</dbReference>
<evidence type="ECO:0000256" key="3">
    <source>
        <dbReference type="ARBA" id="ARBA00022801"/>
    </source>
</evidence>
<keyword evidence="6" id="KW-1185">Reference proteome</keyword>
<dbReference type="PANTHER" id="PTHR11358">
    <property type="entry name" value="ARGINASE/AGMATINASE"/>
    <property type="match status" value="1"/>
</dbReference>
<dbReference type="InterPro" id="IPR020855">
    <property type="entry name" value="Ureohydrolase_Mn_BS"/>
</dbReference>
<dbReference type="Gene3D" id="3.40.800.10">
    <property type="entry name" value="Ureohydrolase domain"/>
    <property type="match status" value="1"/>
</dbReference>
<proteinExistence type="inferred from homology"/>
<dbReference type="SUPFAM" id="SSF52768">
    <property type="entry name" value="Arginase/deacetylase"/>
    <property type="match status" value="1"/>
</dbReference>
<comment type="caution">
    <text evidence="5">The sequence shown here is derived from an EMBL/GenBank/DDBJ whole genome shotgun (WGS) entry which is preliminary data.</text>
</comment>
<name>A0ABU4Y4F4_9HYPH</name>
<keyword evidence="2" id="KW-0479">Metal-binding</keyword>
<dbReference type="InterPro" id="IPR023696">
    <property type="entry name" value="Ureohydrolase_dom_sf"/>
</dbReference>
<dbReference type="PIRSF" id="PIRSF036979">
    <property type="entry name" value="Arginase"/>
    <property type="match status" value="1"/>
</dbReference>
<dbReference type="NCBIfam" id="NF002564">
    <property type="entry name" value="PRK02190.1"/>
    <property type="match status" value="1"/>
</dbReference>
<dbReference type="Pfam" id="PF00491">
    <property type="entry name" value="Arginase"/>
    <property type="match status" value="1"/>
</dbReference>
<dbReference type="NCBIfam" id="TIGR01230">
    <property type="entry name" value="agmatinase"/>
    <property type="match status" value="1"/>
</dbReference>
<dbReference type="PROSITE" id="PS51409">
    <property type="entry name" value="ARGINASE_2"/>
    <property type="match status" value="1"/>
</dbReference>
<dbReference type="EC" id="3.5.3.11" evidence="5"/>
<dbReference type="PANTHER" id="PTHR11358:SF26">
    <property type="entry name" value="GUANIDINO ACID HYDROLASE, MITOCHONDRIAL"/>
    <property type="match status" value="1"/>
</dbReference>
<dbReference type="InterPro" id="IPR006035">
    <property type="entry name" value="Ureohydrolase"/>
</dbReference>
<dbReference type="InterPro" id="IPR005925">
    <property type="entry name" value="Agmatinase-rel"/>
</dbReference>
<evidence type="ECO:0000256" key="4">
    <source>
        <dbReference type="RuleBase" id="RU003684"/>
    </source>
</evidence>
<reference evidence="5 6" key="1">
    <citation type="submission" date="2023-08" db="EMBL/GenBank/DDBJ databases">
        <title>Implementing the SeqCode for naming new Mesorhizobium species isolated from Vachellia karroo root nodules.</title>
        <authorList>
            <person name="Van Lill M."/>
        </authorList>
    </citation>
    <scope>NUCLEOTIDE SEQUENCE [LARGE SCALE GENOMIC DNA]</scope>
    <source>
        <strain evidence="5 6">VK24D</strain>
    </source>
</reference>
<evidence type="ECO:0000313" key="5">
    <source>
        <dbReference type="EMBL" id="MDX8480980.1"/>
    </source>
</evidence>
<accession>A0ABU4Y4F4</accession>
<protein>
    <submittedName>
        <fullName evidence="5">Agmatinase</fullName>
        <ecNumber evidence="5">3.5.3.11</ecNumber>
    </submittedName>
</protein>
<dbReference type="GO" id="GO:0008783">
    <property type="term" value="F:agmatinase activity"/>
    <property type="evidence" value="ECO:0007669"/>
    <property type="project" value="UniProtKB-EC"/>
</dbReference>
<evidence type="ECO:0000313" key="6">
    <source>
        <dbReference type="Proteomes" id="UP001287059"/>
    </source>
</evidence>
<dbReference type="Proteomes" id="UP001287059">
    <property type="component" value="Unassembled WGS sequence"/>
</dbReference>
<gene>
    <name evidence="5" type="primary">speB</name>
    <name evidence="5" type="ORF">RFN28_21340</name>
</gene>
<keyword evidence="3 4" id="KW-0378">Hydrolase</keyword>
<dbReference type="CDD" id="cd11592">
    <property type="entry name" value="Agmatinase_PAH"/>
    <property type="match status" value="1"/>
</dbReference>
<sequence length="333" mass="36049">MANKEIDHAFTARSKTGASLEPTYAGALSFMRRKYTKDVKGADAVVWGIPFDAAVTNRPGARFGPQAIRRASAILDNDPQYPFYRDLFERLAVVDYGDCLLDSGNHQKTPATIEREAAKILRSGAFLLTLGGDHFVTWPLLKAHAAIHGPLALVQFDAHQDTWPDDGKRMDHGSFVARAVHEGIIDPDRSIQIGIRTHAPDTFGIKILYGHEVEEMRASDIAYAIVDRTGGRKTYLTFDIDCLDPAFAPGTGTPVAGGPSSAKMLSTLRQLGQVDIVGADVVEVAPAYDHADITAIAGSIIAMHYLGLVAERKARLEDLNNGTHAVLHNANGI</sequence>
<comment type="similarity">
    <text evidence="1">Belongs to the arginase family. Agmatinase subfamily.</text>
</comment>
<dbReference type="PROSITE" id="PS01053">
    <property type="entry name" value="ARGINASE_1"/>
    <property type="match status" value="1"/>
</dbReference>
<organism evidence="5 6">
    <name type="scientific">Mesorhizobium album</name>
    <dbReference type="NCBI Taxonomy" id="3072314"/>
    <lineage>
        <taxon>Bacteria</taxon>
        <taxon>Pseudomonadati</taxon>
        <taxon>Pseudomonadota</taxon>
        <taxon>Alphaproteobacteria</taxon>
        <taxon>Hyphomicrobiales</taxon>
        <taxon>Phyllobacteriaceae</taxon>
        <taxon>Mesorhizobium</taxon>
    </lineage>
</organism>
<dbReference type="EMBL" id="JAVIIW010000026">
    <property type="protein sequence ID" value="MDX8480980.1"/>
    <property type="molecule type" value="Genomic_DNA"/>
</dbReference>
<evidence type="ECO:0000256" key="1">
    <source>
        <dbReference type="ARBA" id="ARBA00009227"/>
    </source>
</evidence>